<dbReference type="AlphaFoldDB" id="A0A4Y2JTD9"/>
<gene>
    <name evidence="1" type="ORF">AVEN_148512_1</name>
</gene>
<organism evidence="1 2">
    <name type="scientific">Araneus ventricosus</name>
    <name type="common">Orbweaver spider</name>
    <name type="synonym">Epeira ventricosa</name>
    <dbReference type="NCBI Taxonomy" id="182803"/>
    <lineage>
        <taxon>Eukaryota</taxon>
        <taxon>Metazoa</taxon>
        <taxon>Ecdysozoa</taxon>
        <taxon>Arthropoda</taxon>
        <taxon>Chelicerata</taxon>
        <taxon>Arachnida</taxon>
        <taxon>Araneae</taxon>
        <taxon>Araneomorphae</taxon>
        <taxon>Entelegynae</taxon>
        <taxon>Araneoidea</taxon>
        <taxon>Araneidae</taxon>
        <taxon>Araneus</taxon>
    </lineage>
</organism>
<sequence>MRTKLNLKPPYSLNSHYTHMRKLLHEDRPNEYVHHAHTGQIFTAIGSRAHHPLIPKLKMCHRCLNPMSPIPPQTNRSTEAELRRFREALVNYFRKNIVPFFVDN</sequence>
<evidence type="ECO:0000313" key="1">
    <source>
        <dbReference type="EMBL" id="GBM93290.1"/>
    </source>
</evidence>
<accession>A0A4Y2JTD9</accession>
<keyword evidence="2" id="KW-1185">Reference proteome</keyword>
<dbReference type="EMBL" id="BGPR01003862">
    <property type="protein sequence ID" value="GBM93290.1"/>
    <property type="molecule type" value="Genomic_DNA"/>
</dbReference>
<comment type="caution">
    <text evidence="1">The sequence shown here is derived from an EMBL/GenBank/DDBJ whole genome shotgun (WGS) entry which is preliminary data.</text>
</comment>
<evidence type="ECO:0000313" key="2">
    <source>
        <dbReference type="Proteomes" id="UP000499080"/>
    </source>
</evidence>
<name>A0A4Y2JTD9_ARAVE</name>
<reference evidence="1 2" key="1">
    <citation type="journal article" date="2019" name="Sci. Rep.">
        <title>Orb-weaving spider Araneus ventricosus genome elucidates the spidroin gene catalogue.</title>
        <authorList>
            <person name="Kono N."/>
            <person name="Nakamura H."/>
            <person name="Ohtoshi R."/>
            <person name="Moran D.A.P."/>
            <person name="Shinohara A."/>
            <person name="Yoshida Y."/>
            <person name="Fujiwara M."/>
            <person name="Mori M."/>
            <person name="Tomita M."/>
            <person name="Arakawa K."/>
        </authorList>
    </citation>
    <scope>NUCLEOTIDE SEQUENCE [LARGE SCALE GENOMIC DNA]</scope>
</reference>
<dbReference type="Proteomes" id="UP000499080">
    <property type="component" value="Unassembled WGS sequence"/>
</dbReference>
<protein>
    <submittedName>
        <fullName evidence="1">Uncharacterized protein</fullName>
    </submittedName>
</protein>
<proteinExistence type="predicted"/>